<dbReference type="InterPro" id="IPR051627">
    <property type="entry name" value="SLIT-ROBO_RhoGAP"/>
</dbReference>
<evidence type="ECO:0000313" key="2">
    <source>
        <dbReference type="EnsemblMetazoa" id="XP_011408884.2"/>
    </source>
</evidence>
<dbReference type="KEGG" id="aqu:105315823"/>
<dbReference type="InterPro" id="IPR027267">
    <property type="entry name" value="AH/BAR_dom_sf"/>
</dbReference>
<keyword evidence="1" id="KW-0175">Coiled coil</keyword>
<dbReference type="AlphaFoldDB" id="A0AAN0ISW6"/>
<protein>
    <submittedName>
        <fullName evidence="2">Uncharacterized protein</fullName>
    </submittedName>
</protein>
<dbReference type="RefSeq" id="XP_011408884.2">
    <property type="nucleotide sequence ID" value="XM_011410582.2"/>
</dbReference>
<proteinExistence type="predicted"/>
<evidence type="ECO:0000256" key="1">
    <source>
        <dbReference type="ARBA" id="ARBA00023054"/>
    </source>
</evidence>
<evidence type="ECO:0000313" key="3">
    <source>
        <dbReference type="Proteomes" id="UP000007879"/>
    </source>
</evidence>
<accession>A0AAN0ISW6</accession>
<dbReference type="PANTHER" id="PTHR14166">
    <property type="entry name" value="SLIT-ROBO RHO GTPASE ACTIVATING PROTEIN"/>
    <property type="match status" value="1"/>
</dbReference>
<name>A0AAN0ISW6_AMPQE</name>
<reference evidence="3" key="1">
    <citation type="journal article" date="2010" name="Nature">
        <title>The Amphimedon queenslandica genome and the evolution of animal complexity.</title>
        <authorList>
            <person name="Srivastava M."/>
            <person name="Simakov O."/>
            <person name="Chapman J."/>
            <person name="Fahey B."/>
            <person name="Gauthier M.E."/>
            <person name="Mitros T."/>
            <person name="Richards G.S."/>
            <person name="Conaco C."/>
            <person name="Dacre M."/>
            <person name="Hellsten U."/>
            <person name="Larroux C."/>
            <person name="Putnam N.H."/>
            <person name="Stanke M."/>
            <person name="Adamska M."/>
            <person name="Darling A."/>
            <person name="Degnan S.M."/>
            <person name="Oakley T.H."/>
            <person name="Plachetzki D.C."/>
            <person name="Zhai Y."/>
            <person name="Adamski M."/>
            <person name="Calcino A."/>
            <person name="Cummins S.F."/>
            <person name="Goodstein D.M."/>
            <person name="Harris C."/>
            <person name="Jackson D.J."/>
            <person name="Leys S.P."/>
            <person name="Shu S."/>
            <person name="Woodcroft B.J."/>
            <person name="Vervoort M."/>
            <person name="Kosik K.S."/>
            <person name="Manning G."/>
            <person name="Degnan B.M."/>
            <person name="Rokhsar D.S."/>
        </authorList>
    </citation>
    <scope>NUCLEOTIDE SEQUENCE [LARGE SCALE GENOMIC DNA]</scope>
</reference>
<dbReference type="EnsemblMetazoa" id="XM_011410582.2">
    <property type="protein sequence ID" value="XP_011408884.2"/>
    <property type="gene ID" value="LOC105315823"/>
</dbReference>
<dbReference type="Proteomes" id="UP000007879">
    <property type="component" value="Unassembled WGS sequence"/>
</dbReference>
<organism evidence="2 3">
    <name type="scientific">Amphimedon queenslandica</name>
    <name type="common">Sponge</name>
    <dbReference type="NCBI Taxonomy" id="400682"/>
    <lineage>
        <taxon>Eukaryota</taxon>
        <taxon>Metazoa</taxon>
        <taxon>Porifera</taxon>
        <taxon>Demospongiae</taxon>
        <taxon>Heteroscleromorpha</taxon>
        <taxon>Haplosclerida</taxon>
        <taxon>Niphatidae</taxon>
        <taxon>Amphimedon</taxon>
    </lineage>
</organism>
<reference evidence="2" key="2">
    <citation type="submission" date="2024-06" db="UniProtKB">
        <authorList>
            <consortium name="EnsemblMetazoa"/>
        </authorList>
    </citation>
    <scope>IDENTIFICATION</scope>
</reference>
<sequence length="260" mass="29363">MNIIEFMDHDYHESFKRLAQAYADAERTSCNQTIGATNGLINQTQTLHFENDLHYFLSEFSSVFTHPPEFNFVPFGDDDVMEYKVNMKDVFLKAQEVVKNITVEINNLQASIDEDTKTIEHMSSKNLQKYKVKSIDDALGVLEEAGEPIPPENPSKTSSLDRGNLPQSTRGVLALHNSQKGKEDTFSFTLGVFSRKLFRAAQLNVSTAKLRIVDKSLSEQKVPPVSVDGDYRVPKLFGGDCLEYIMVHLSITCLHSFIYT</sequence>
<dbReference type="Gene3D" id="1.20.1270.60">
    <property type="entry name" value="Arfaptin homology (AH) domain/BAR domain"/>
    <property type="match status" value="1"/>
</dbReference>
<dbReference type="GeneID" id="105315823"/>
<keyword evidence="3" id="KW-1185">Reference proteome</keyword>